<dbReference type="NCBIfam" id="TIGR01791">
    <property type="entry name" value="CM_archaeal"/>
    <property type="match status" value="1"/>
</dbReference>
<reference evidence="5 6" key="1">
    <citation type="submission" date="2019-10" db="EMBL/GenBank/DDBJ databases">
        <title>Genome Sequences from Six Type Strain Members of the Archaeal Family Sulfolobaceae: Acidianus ambivalens, Acidianus infernus, Metallosphaera prunae, Stygiolobus azoricus, Sulfolobus metallicus, and Sulfurisphaera ohwakuensis.</title>
        <authorList>
            <person name="Counts J.A."/>
            <person name="Kelly R.M."/>
        </authorList>
    </citation>
    <scope>NUCLEOTIDE SEQUENCE [LARGE SCALE GENOMIC DNA]</scope>
    <source>
        <strain evidence="5 6">TA-1</strain>
    </source>
</reference>
<dbReference type="GO" id="GO:0006571">
    <property type="term" value="P:tyrosine biosynthetic process"/>
    <property type="evidence" value="ECO:0007669"/>
    <property type="project" value="InterPro"/>
</dbReference>
<keyword evidence="5" id="KW-0413">Isomerase</keyword>
<dbReference type="Gene3D" id="3.40.50.720">
    <property type="entry name" value="NAD(P)-binding Rossmann-like Domain"/>
    <property type="match status" value="1"/>
</dbReference>
<dbReference type="PANTHER" id="PTHR21363">
    <property type="entry name" value="PREPHENATE DEHYDROGENASE"/>
    <property type="match status" value="1"/>
</dbReference>
<dbReference type="PROSITE" id="PS51168">
    <property type="entry name" value="CHORISMATE_MUT_2"/>
    <property type="match status" value="1"/>
</dbReference>
<evidence type="ECO:0000313" key="7">
    <source>
        <dbReference type="Proteomes" id="UP000582213"/>
    </source>
</evidence>
<dbReference type="InterPro" id="IPR008927">
    <property type="entry name" value="6-PGluconate_DH-like_C_sf"/>
</dbReference>
<gene>
    <name evidence="5" type="ORF">D1869_12485</name>
    <name evidence="4" type="ORF">HNQ62_001792</name>
</gene>
<accession>A0A650CJ72</accession>
<dbReference type="Proteomes" id="UP000582213">
    <property type="component" value="Unassembled WGS sequence"/>
</dbReference>
<dbReference type="SUPFAM" id="SSF48179">
    <property type="entry name" value="6-phosphogluconate dehydrogenase C-terminal domain-like"/>
    <property type="match status" value="1"/>
</dbReference>
<dbReference type="InterPro" id="IPR036263">
    <property type="entry name" value="Chorismate_II_sf"/>
</dbReference>
<keyword evidence="1 4" id="KW-0560">Oxidoreductase</keyword>
<dbReference type="PANTHER" id="PTHR21363:SF0">
    <property type="entry name" value="PREPHENATE DEHYDROGENASE [NADP(+)]"/>
    <property type="match status" value="1"/>
</dbReference>
<dbReference type="AlphaFoldDB" id="A0A650CJ72"/>
<sequence>MSAEIDELRKEIEAIDKQILELLSRRLKISAKIGEIKSRIGKDVTDEKREQKVREYWYNYARNLGIPDSMVESILPILFSYSKMVQINPGKKKNITVVGYGGMARSLISLFSLVGHNVVVTGRNKEKAERLASEFKVVYMDLDSALNWGEYIILALSPSSFDYILRISPKFTSKVVMDIFSSKNEIFKELEKLSEIYSFNYISTHPLFGPITYPVGERIVIIPSKTSKNVNEIVNFWRECGLNTTVSTVEEHEKAMAIVQVLAHFYILGLHKSIDELRKELGIENLSNFYTTNFKELNKIIEKVSNILPVILEIQKSNPYAYKVRDIGVNELQKIKEELGG</sequence>
<dbReference type="KEGG" id="soh:D1869_12485"/>
<dbReference type="InterPro" id="IPR028939">
    <property type="entry name" value="P5C_Rdtase_cat_N"/>
</dbReference>
<dbReference type="GO" id="GO:0070403">
    <property type="term" value="F:NAD+ binding"/>
    <property type="evidence" value="ECO:0007669"/>
    <property type="project" value="TreeGrafter"/>
</dbReference>
<dbReference type="SUPFAM" id="SSF48600">
    <property type="entry name" value="Chorismate mutase II"/>
    <property type="match status" value="1"/>
</dbReference>
<evidence type="ECO:0000313" key="6">
    <source>
        <dbReference type="Proteomes" id="UP000427373"/>
    </source>
</evidence>
<dbReference type="InterPro" id="IPR003099">
    <property type="entry name" value="Prephen_DH"/>
</dbReference>
<name>A0A650CJ72_SULOH</name>
<keyword evidence="6" id="KW-1185">Reference proteome</keyword>
<dbReference type="RefSeq" id="WP_156015367.1">
    <property type="nucleotide sequence ID" value="NZ_CP045484.1"/>
</dbReference>
<dbReference type="InterPro" id="IPR002701">
    <property type="entry name" value="CM_II_prokaryot"/>
</dbReference>
<dbReference type="EMBL" id="CP045484">
    <property type="protein sequence ID" value="QGR17901.1"/>
    <property type="molecule type" value="Genomic_DNA"/>
</dbReference>
<dbReference type="SMART" id="SM00830">
    <property type="entry name" value="CM_2"/>
    <property type="match status" value="1"/>
</dbReference>
<reference evidence="4 7" key="2">
    <citation type="submission" date="2020-08" db="EMBL/GenBank/DDBJ databases">
        <title>Genomic Encyclopedia of Type Strains, Phase IV (KMG-IV): sequencing the most valuable type-strain genomes for metagenomic binning, comparative biology and taxonomic classification.</title>
        <authorList>
            <person name="Goeker M."/>
        </authorList>
    </citation>
    <scope>NUCLEOTIDE SEQUENCE [LARGE SCALE GENOMIC DNA]</scope>
    <source>
        <strain evidence="4 7">DSM 12421</strain>
    </source>
</reference>
<dbReference type="GeneID" id="42802075"/>
<dbReference type="Pfam" id="PF03807">
    <property type="entry name" value="F420_oxidored"/>
    <property type="match status" value="1"/>
</dbReference>
<dbReference type="SUPFAM" id="SSF51735">
    <property type="entry name" value="NAD(P)-binding Rossmann-fold domains"/>
    <property type="match status" value="1"/>
</dbReference>
<dbReference type="GO" id="GO:0004665">
    <property type="term" value="F:prephenate dehydrogenase (NADP+) activity"/>
    <property type="evidence" value="ECO:0007669"/>
    <property type="project" value="InterPro"/>
</dbReference>
<dbReference type="InterPro" id="IPR008244">
    <property type="entry name" value="Chor_mut/prephenate_DH_T"/>
</dbReference>
<dbReference type="InterPro" id="IPR036291">
    <property type="entry name" value="NAD(P)-bd_dom_sf"/>
</dbReference>
<dbReference type="InterPro" id="IPR010950">
    <property type="entry name" value="Chorismate_mutase_arc"/>
</dbReference>
<proteinExistence type="predicted"/>
<dbReference type="GO" id="GO:0005737">
    <property type="term" value="C:cytoplasm"/>
    <property type="evidence" value="ECO:0007669"/>
    <property type="project" value="InterPro"/>
</dbReference>
<dbReference type="OrthoDB" id="34329at2157"/>
<dbReference type="EMBL" id="JACHFY010000009">
    <property type="protein sequence ID" value="MBB5254021.1"/>
    <property type="molecule type" value="Genomic_DNA"/>
</dbReference>
<feature type="domain" description="Prephenate/arogenate dehydrogenase" evidence="3">
    <location>
        <begin position="93"/>
        <end position="341"/>
    </location>
</feature>
<evidence type="ECO:0000256" key="1">
    <source>
        <dbReference type="ARBA" id="ARBA00023002"/>
    </source>
</evidence>
<feature type="domain" description="Chorismate mutase" evidence="2">
    <location>
        <begin position="1"/>
        <end position="90"/>
    </location>
</feature>
<dbReference type="GO" id="GO:0046417">
    <property type="term" value="P:chorismate metabolic process"/>
    <property type="evidence" value="ECO:0007669"/>
    <property type="project" value="InterPro"/>
</dbReference>
<dbReference type="Gene3D" id="1.20.59.10">
    <property type="entry name" value="Chorismate mutase"/>
    <property type="match status" value="1"/>
</dbReference>
<dbReference type="GO" id="GO:0008977">
    <property type="term" value="F:prephenate dehydrogenase (NAD+) activity"/>
    <property type="evidence" value="ECO:0007669"/>
    <property type="project" value="UniProtKB-EC"/>
</dbReference>
<evidence type="ECO:0000259" key="2">
    <source>
        <dbReference type="PROSITE" id="PS51168"/>
    </source>
</evidence>
<dbReference type="GO" id="GO:0004106">
    <property type="term" value="F:chorismate mutase activity"/>
    <property type="evidence" value="ECO:0007669"/>
    <property type="project" value="UniProtKB-EC"/>
</dbReference>
<protein>
    <submittedName>
        <fullName evidence="4 5">Chorismate mutase</fullName>
        <ecNumber evidence="4 5">5.4.99.5</ecNumber>
        <ecNumber evidence="4">1.3.1.12</ecNumber>
    </submittedName>
</protein>
<dbReference type="Proteomes" id="UP000427373">
    <property type="component" value="Chromosome"/>
</dbReference>
<evidence type="ECO:0000313" key="4">
    <source>
        <dbReference type="EMBL" id="MBB5254021.1"/>
    </source>
</evidence>
<evidence type="ECO:0000259" key="3">
    <source>
        <dbReference type="PROSITE" id="PS51176"/>
    </source>
</evidence>
<dbReference type="PROSITE" id="PS51176">
    <property type="entry name" value="PDH_ADH"/>
    <property type="match status" value="1"/>
</dbReference>
<dbReference type="EC" id="1.3.1.12" evidence="4"/>
<dbReference type="Pfam" id="PF01817">
    <property type="entry name" value="CM_2"/>
    <property type="match status" value="1"/>
</dbReference>
<dbReference type="EC" id="5.4.99.5" evidence="4 5"/>
<dbReference type="InterPro" id="IPR050812">
    <property type="entry name" value="Preph/Arog_dehydrog"/>
</dbReference>
<evidence type="ECO:0000313" key="5">
    <source>
        <dbReference type="EMBL" id="QGR17901.1"/>
    </source>
</evidence>
<dbReference type="InterPro" id="IPR036979">
    <property type="entry name" value="CM_dom_sf"/>
</dbReference>
<dbReference type="PIRSF" id="PIRSF001499">
    <property type="entry name" value="Chor_mut_pdh_Tpr"/>
    <property type="match status" value="1"/>
</dbReference>
<organism evidence="5 6">
    <name type="scientific">Sulfurisphaera ohwakuensis</name>
    <dbReference type="NCBI Taxonomy" id="69656"/>
    <lineage>
        <taxon>Archaea</taxon>
        <taxon>Thermoproteota</taxon>
        <taxon>Thermoprotei</taxon>
        <taxon>Sulfolobales</taxon>
        <taxon>Sulfolobaceae</taxon>
        <taxon>Sulfurisphaera</taxon>
    </lineage>
</organism>